<accession>A0A7W8GHN4</accession>
<evidence type="ECO:0000313" key="2">
    <source>
        <dbReference type="EMBL" id="MBB5235336.1"/>
    </source>
</evidence>
<feature type="compositionally biased region" description="Basic and acidic residues" evidence="1">
    <location>
        <begin position="50"/>
        <end position="68"/>
    </location>
</feature>
<gene>
    <name evidence="2" type="ORF">HNQ09_002790</name>
</gene>
<dbReference type="EMBL" id="JACHFN010000011">
    <property type="protein sequence ID" value="MBB5235336.1"/>
    <property type="molecule type" value="Genomic_DNA"/>
</dbReference>
<name>A0A7W8GHN4_9DEIO</name>
<proteinExistence type="predicted"/>
<organism evidence="2 3">
    <name type="scientific">Deinococcus budaensis</name>
    <dbReference type="NCBI Taxonomy" id="1665626"/>
    <lineage>
        <taxon>Bacteria</taxon>
        <taxon>Thermotogati</taxon>
        <taxon>Deinococcota</taxon>
        <taxon>Deinococci</taxon>
        <taxon>Deinococcales</taxon>
        <taxon>Deinococcaceae</taxon>
        <taxon>Deinococcus</taxon>
    </lineage>
</organism>
<dbReference type="Proteomes" id="UP000525389">
    <property type="component" value="Unassembled WGS sequence"/>
</dbReference>
<evidence type="ECO:0000256" key="1">
    <source>
        <dbReference type="SAM" id="MobiDB-lite"/>
    </source>
</evidence>
<reference evidence="2 3" key="1">
    <citation type="submission" date="2020-08" db="EMBL/GenBank/DDBJ databases">
        <title>Genomic Encyclopedia of Type Strains, Phase IV (KMG-IV): sequencing the most valuable type-strain genomes for metagenomic binning, comparative biology and taxonomic classification.</title>
        <authorList>
            <person name="Goeker M."/>
        </authorList>
    </citation>
    <scope>NUCLEOTIDE SEQUENCE [LARGE SCALE GENOMIC DNA]</scope>
    <source>
        <strain evidence="2 3">DSM 101791</strain>
    </source>
</reference>
<dbReference type="AlphaFoldDB" id="A0A7W8GHN4"/>
<evidence type="ECO:0000313" key="3">
    <source>
        <dbReference type="Proteomes" id="UP000525389"/>
    </source>
</evidence>
<sequence length="68" mass="7335">MTAFLIFVALPVGLIVLSRFVRPDERDPRHGDALGASLAAGGLFGGHGLTPDERPVPEDPEPVRFRLD</sequence>
<comment type="caution">
    <text evidence="2">The sequence shown here is derived from an EMBL/GenBank/DDBJ whole genome shotgun (WGS) entry which is preliminary data.</text>
</comment>
<protein>
    <submittedName>
        <fullName evidence="2">Uncharacterized protein</fullName>
    </submittedName>
</protein>
<dbReference type="RefSeq" id="WP_184030377.1">
    <property type="nucleotide sequence ID" value="NZ_JACHFN010000011.1"/>
</dbReference>
<keyword evidence="3" id="KW-1185">Reference proteome</keyword>
<feature type="region of interest" description="Disordered" evidence="1">
    <location>
        <begin position="44"/>
        <end position="68"/>
    </location>
</feature>